<dbReference type="Proteomes" id="UP000800235">
    <property type="component" value="Unassembled WGS sequence"/>
</dbReference>
<dbReference type="EMBL" id="MU007147">
    <property type="protein sequence ID" value="KAF2416981.1"/>
    <property type="molecule type" value="Genomic_DNA"/>
</dbReference>
<gene>
    <name evidence="2" type="ORF">EJ08DRAFT_703525</name>
</gene>
<proteinExistence type="predicted"/>
<evidence type="ECO:0000259" key="1">
    <source>
        <dbReference type="Pfam" id="PF25540"/>
    </source>
</evidence>
<organism evidence="2 3">
    <name type="scientific">Tothia fuscella</name>
    <dbReference type="NCBI Taxonomy" id="1048955"/>
    <lineage>
        <taxon>Eukaryota</taxon>
        <taxon>Fungi</taxon>
        <taxon>Dikarya</taxon>
        <taxon>Ascomycota</taxon>
        <taxon>Pezizomycotina</taxon>
        <taxon>Dothideomycetes</taxon>
        <taxon>Pleosporomycetidae</taxon>
        <taxon>Venturiales</taxon>
        <taxon>Cylindrosympodiaceae</taxon>
        <taxon>Tothia</taxon>
    </lineage>
</organism>
<dbReference type="PANTHER" id="PTHR37543:SF1">
    <property type="entry name" value="CCCH ZINC FINGER DNA BINDING PROTEIN (AFU_ORTHOLOGUE AFUA_5G12760)"/>
    <property type="match status" value="1"/>
</dbReference>
<evidence type="ECO:0000313" key="3">
    <source>
        <dbReference type="Proteomes" id="UP000800235"/>
    </source>
</evidence>
<feature type="domain" description="DUF7923" evidence="1">
    <location>
        <begin position="80"/>
        <end position="195"/>
    </location>
</feature>
<evidence type="ECO:0000313" key="2">
    <source>
        <dbReference type="EMBL" id="KAF2416981.1"/>
    </source>
</evidence>
<keyword evidence="3" id="KW-1185">Reference proteome</keyword>
<dbReference type="OrthoDB" id="2270193at2759"/>
<name>A0A9P4NEA0_9PEZI</name>
<reference evidence="2" key="1">
    <citation type="journal article" date="2020" name="Stud. Mycol.">
        <title>101 Dothideomycetes genomes: a test case for predicting lifestyles and emergence of pathogens.</title>
        <authorList>
            <person name="Haridas S."/>
            <person name="Albert R."/>
            <person name="Binder M."/>
            <person name="Bloem J."/>
            <person name="Labutti K."/>
            <person name="Salamov A."/>
            <person name="Andreopoulos B."/>
            <person name="Baker S."/>
            <person name="Barry K."/>
            <person name="Bills G."/>
            <person name="Bluhm B."/>
            <person name="Cannon C."/>
            <person name="Castanera R."/>
            <person name="Culley D."/>
            <person name="Daum C."/>
            <person name="Ezra D."/>
            <person name="Gonzalez J."/>
            <person name="Henrissat B."/>
            <person name="Kuo A."/>
            <person name="Liang C."/>
            <person name="Lipzen A."/>
            <person name="Lutzoni F."/>
            <person name="Magnuson J."/>
            <person name="Mondo S."/>
            <person name="Nolan M."/>
            <person name="Ohm R."/>
            <person name="Pangilinan J."/>
            <person name="Park H.-J."/>
            <person name="Ramirez L."/>
            <person name="Alfaro M."/>
            <person name="Sun H."/>
            <person name="Tritt A."/>
            <person name="Yoshinaga Y."/>
            <person name="Zwiers L.-H."/>
            <person name="Turgeon B."/>
            <person name="Goodwin S."/>
            <person name="Spatafora J."/>
            <person name="Crous P."/>
            <person name="Grigoriev I."/>
        </authorList>
    </citation>
    <scope>NUCLEOTIDE SEQUENCE</scope>
    <source>
        <strain evidence="2">CBS 130266</strain>
    </source>
</reference>
<protein>
    <recommendedName>
        <fullName evidence="1">DUF7923 domain-containing protein</fullName>
    </recommendedName>
</protein>
<accession>A0A9P4NEA0</accession>
<sequence length="207" mass="23508">MPPHTYVSRSTYAAQLKAFQQSDLQRQSLCDNLIHDYEKLFHDYQVAVNDATAANESRRTYQDKCASLETVVEEYKHKIESNSFVVVVIDGDGAIFHQDLLTAGQDRGSDAASRLHIAVKRYVQERYEHLRDYSVIVSIFANLEGLGRKLASVGFVQSPHGLRAFARSFTLHQPLFNIIDVGEGKERADYKVKGTSYPYPFRRLGSF</sequence>
<dbReference type="PANTHER" id="PTHR37543">
    <property type="entry name" value="CCCH ZINC FINGER DNA BINDING PROTEIN (AFU_ORTHOLOGUE AFUA_5G12760)"/>
    <property type="match status" value="1"/>
</dbReference>
<dbReference type="InterPro" id="IPR057683">
    <property type="entry name" value="DUF7923"/>
</dbReference>
<dbReference type="Pfam" id="PF25540">
    <property type="entry name" value="DUF7923"/>
    <property type="match status" value="1"/>
</dbReference>
<comment type="caution">
    <text evidence="2">The sequence shown here is derived from an EMBL/GenBank/DDBJ whole genome shotgun (WGS) entry which is preliminary data.</text>
</comment>
<dbReference type="AlphaFoldDB" id="A0A9P4NEA0"/>